<dbReference type="SUPFAM" id="SSF88713">
    <property type="entry name" value="Glycoside hydrolase/deacetylase"/>
    <property type="match status" value="1"/>
</dbReference>
<dbReference type="CDD" id="cd10917">
    <property type="entry name" value="CE4_NodB_like_6s_7s"/>
    <property type="match status" value="1"/>
</dbReference>
<reference evidence="4" key="1">
    <citation type="submission" date="2023-07" db="EMBL/GenBank/DDBJ databases">
        <title>30 novel species of actinomycetes from the DSMZ collection.</title>
        <authorList>
            <person name="Nouioui I."/>
        </authorList>
    </citation>
    <scope>NUCLEOTIDE SEQUENCE [LARGE SCALE GENOMIC DNA]</scope>
    <source>
        <strain evidence="4">DSM 45834</strain>
    </source>
</reference>
<dbReference type="Gene3D" id="3.20.20.370">
    <property type="entry name" value="Glycoside hydrolase/deacetylase"/>
    <property type="match status" value="1"/>
</dbReference>
<dbReference type="PROSITE" id="PS51677">
    <property type="entry name" value="NODB"/>
    <property type="match status" value="1"/>
</dbReference>
<dbReference type="Pfam" id="PF01522">
    <property type="entry name" value="Polysacc_deac_1"/>
    <property type="match status" value="1"/>
</dbReference>
<dbReference type="InterPro" id="IPR050248">
    <property type="entry name" value="Polysacc_deacetylase_ArnD"/>
</dbReference>
<organism evidence="3 4">
    <name type="scientific">Pseudonocardia charpentierae</name>
    <dbReference type="NCBI Taxonomy" id="3075545"/>
    <lineage>
        <taxon>Bacteria</taxon>
        <taxon>Bacillati</taxon>
        <taxon>Actinomycetota</taxon>
        <taxon>Actinomycetes</taxon>
        <taxon>Pseudonocardiales</taxon>
        <taxon>Pseudonocardiaceae</taxon>
        <taxon>Pseudonocardia</taxon>
    </lineage>
</organism>
<keyword evidence="1" id="KW-1133">Transmembrane helix</keyword>
<evidence type="ECO:0000259" key="2">
    <source>
        <dbReference type="PROSITE" id="PS51677"/>
    </source>
</evidence>
<dbReference type="RefSeq" id="WP_311556702.1">
    <property type="nucleotide sequence ID" value="NZ_JAVREJ010000008.1"/>
</dbReference>
<keyword evidence="1" id="KW-0472">Membrane</keyword>
<accession>A0ABU2NCB9</accession>
<evidence type="ECO:0000313" key="4">
    <source>
        <dbReference type="Proteomes" id="UP001183202"/>
    </source>
</evidence>
<protein>
    <submittedName>
        <fullName evidence="3">Polysaccharide deacetylase family protein</fullName>
        <ecNumber evidence="3">3.-.-.-</ecNumber>
    </submittedName>
</protein>
<evidence type="ECO:0000313" key="3">
    <source>
        <dbReference type="EMBL" id="MDT0350678.1"/>
    </source>
</evidence>
<comment type="caution">
    <text evidence="3">The sequence shown here is derived from an EMBL/GenBank/DDBJ whole genome shotgun (WGS) entry which is preliminary data.</text>
</comment>
<feature type="transmembrane region" description="Helical" evidence="1">
    <location>
        <begin position="21"/>
        <end position="40"/>
    </location>
</feature>
<evidence type="ECO:0000256" key="1">
    <source>
        <dbReference type="SAM" id="Phobius"/>
    </source>
</evidence>
<sequence length="280" mass="30370">MLQDTRIRRPRIPPFRRRELPGIYLAVLVFGLVAPLLPPLDAGDLPRTPITAPVVEPEAPAAPPPVQVQLVAPAPVVARAAILNKLTDSHTVALTFDDGPDPRWTPRILEILQRHGAVATFCMVSSNAVGQEALVKQVVAAGMRLCDHSRTHDEQLPDRDKDRIDDEVVGAEATLSTAAGGAPVEWFRAPGGNWSTEVAELSAEHGMQPLSWNIDPRDWERPGADAIVAAVQQQILQQAPDGPIVLLHDGGGSREETVEALEKLIPWLAEQGYRFGFPVP</sequence>
<dbReference type="EC" id="3.-.-.-" evidence="3"/>
<feature type="domain" description="NodB homology" evidence="2">
    <location>
        <begin position="90"/>
        <end position="276"/>
    </location>
</feature>
<gene>
    <name evidence="3" type="ORF">RM445_14185</name>
</gene>
<keyword evidence="1" id="KW-0812">Transmembrane</keyword>
<proteinExistence type="predicted"/>
<dbReference type="Proteomes" id="UP001183202">
    <property type="component" value="Unassembled WGS sequence"/>
</dbReference>
<dbReference type="EMBL" id="JAVREJ010000008">
    <property type="protein sequence ID" value="MDT0350678.1"/>
    <property type="molecule type" value="Genomic_DNA"/>
</dbReference>
<name>A0ABU2NCB9_9PSEU</name>
<dbReference type="PANTHER" id="PTHR10587">
    <property type="entry name" value="GLYCOSYL TRANSFERASE-RELATED"/>
    <property type="match status" value="1"/>
</dbReference>
<dbReference type="InterPro" id="IPR002509">
    <property type="entry name" value="NODB_dom"/>
</dbReference>
<dbReference type="GO" id="GO:0016787">
    <property type="term" value="F:hydrolase activity"/>
    <property type="evidence" value="ECO:0007669"/>
    <property type="project" value="UniProtKB-KW"/>
</dbReference>
<dbReference type="InterPro" id="IPR011330">
    <property type="entry name" value="Glyco_hydro/deAcase_b/a-brl"/>
</dbReference>
<dbReference type="PANTHER" id="PTHR10587:SF137">
    <property type="entry name" value="4-DEOXY-4-FORMAMIDO-L-ARABINOSE-PHOSPHOUNDECAPRENOL DEFORMYLASE ARND-RELATED"/>
    <property type="match status" value="1"/>
</dbReference>
<keyword evidence="3" id="KW-0378">Hydrolase</keyword>
<keyword evidence="4" id="KW-1185">Reference proteome</keyword>